<dbReference type="InterPro" id="IPR047347">
    <property type="entry name" value="YvaQ-like_sensor"/>
</dbReference>
<dbReference type="PROSITE" id="PS50885">
    <property type="entry name" value="HAMP"/>
    <property type="match status" value="1"/>
</dbReference>
<dbReference type="Pfam" id="PF12729">
    <property type="entry name" value="4HB_MCP_1"/>
    <property type="match status" value="1"/>
</dbReference>
<keyword evidence="5" id="KW-1133">Transmembrane helix</keyword>
<keyword evidence="2" id="KW-0488">Methylation</keyword>
<dbReference type="GO" id="GO:0007165">
    <property type="term" value="P:signal transduction"/>
    <property type="evidence" value="ECO:0007669"/>
    <property type="project" value="UniProtKB-KW"/>
</dbReference>
<dbReference type="InterPro" id="IPR024478">
    <property type="entry name" value="HlyB_4HB_MCP"/>
</dbReference>
<dbReference type="AlphaFoldDB" id="A0AAE4GDZ3"/>
<dbReference type="GO" id="GO:0005886">
    <property type="term" value="C:plasma membrane"/>
    <property type="evidence" value="ECO:0007669"/>
    <property type="project" value="TreeGrafter"/>
</dbReference>
<dbReference type="CDD" id="cd19411">
    <property type="entry name" value="MCP2201-like_sensor"/>
    <property type="match status" value="1"/>
</dbReference>
<dbReference type="InterPro" id="IPR004089">
    <property type="entry name" value="MCPsignal_dom"/>
</dbReference>
<proteinExistence type="inferred from homology"/>
<dbReference type="CDD" id="cd11386">
    <property type="entry name" value="MCP_signal"/>
    <property type="match status" value="1"/>
</dbReference>
<keyword evidence="4" id="KW-0807">Transducer</keyword>
<dbReference type="InterPro" id="IPR004090">
    <property type="entry name" value="Chemotax_Me-accpt_rcpt"/>
</dbReference>
<protein>
    <submittedName>
        <fullName evidence="8">Methyl-accepting chemotaxis protein</fullName>
    </submittedName>
</protein>
<dbReference type="FunFam" id="1.10.287.950:FF:000001">
    <property type="entry name" value="Methyl-accepting chemotaxis sensory transducer"/>
    <property type="match status" value="1"/>
</dbReference>
<gene>
    <name evidence="8" type="ORF">RJN63_25975</name>
</gene>
<dbReference type="CDD" id="cd06225">
    <property type="entry name" value="HAMP"/>
    <property type="match status" value="1"/>
</dbReference>
<comment type="similarity">
    <text evidence="3">Belongs to the methyl-accepting chemotaxis (MCP) protein family.</text>
</comment>
<accession>A0AAE4GDZ3</accession>
<comment type="subcellular location">
    <subcellularLocation>
        <location evidence="1">Membrane</location>
    </subcellularLocation>
</comment>
<dbReference type="SMART" id="SM00283">
    <property type="entry name" value="MA"/>
    <property type="match status" value="1"/>
</dbReference>
<dbReference type="Gene3D" id="1.10.287.950">
    <property type="entry name" value="Methyl-accepting chemotaxis protein"/>
    <property type="match status" value="1"/>
</dbReference>
<sequence length="515" mass="54995">MRIADMKIGARLALGFGAVMVLLLAIAVLGNLQLGRLADGIGLIVKDRYPKTVMANTVQIQVNKIALDIRDILLTDDPQRIKALVTDATAADRKMNDSLARLKEVARTEEDKRYVEAAIAARQAYVPARDKLLALAVAGQVDEAKQYLPQQFMPVQIKYFIALDAMFDYQGGLMDAAGEAATQDSASARNIINGLALAALLLAAGVAWLVSRSIARPLVNAVDVARRVAQGDLSAQVEVRSRDETGELMMALKLMNDNLRNIVSRVRLGTDTIHHAAEEIASGNLDLSARTEQQAGSIEETAAAMEELTSTVRQNADNARQATELAGNASHIAVQGGEVVEQVVRTMADINASSRQIVDIISVIDGIAFQTNILALNAAVEAARAGEQGRGFAVVASEVRSLAQRSATAAREIKVLINDSVGRIDSGATLVQQAGSTMHDVVQSVQRVNAIITEISAASREQSSGIEEIHRAITLMDESTQQNAALVEEAAAAAQAMRHQAGQLQEAVEVFRLGT</sequence>
<evidence type="ECO:0000256" key="5">
    <source>
        <dbReference type="SAM" id="Phobius"/>
    </source>
</evidence>
<feature type="domain" description="Methyl-accepting transducer" evidence="6">
    <location>
        <begin position="269"/>
        <end position="498"/>
    </location>
</feature>
<keyword evidence="5" id="KW-0812">Transmembrane</keyword>
<evidence type="ECO:0000259" key="6">
    <source>
        <dbReference type="PROSITE" id="PS50111"/>
    </source>
</evidence>
<evidence type="ECO:0000256" key="4">
    <source>
        <dbReference type="PROSITE-ProRule" id="PRU00284"/>
    </source>
</evidence>
<dbReference type="SMART" id="SM00304">
    <property type="entry name" value="HAMP"/>
    <property type="match status" value="1"/>
</dbReference>
<dbReference type="Pfam" id="PF00015">
    <property type="entry name" value="MCPsignal"/>
    <property type="match status" value="1"/>
</dbReference>
<dbReference type="PRINTS" id="PR00260">
    <property type="entry name" value="CHEMTRNSDUCR"/>
</dbReference>
<evidence type="ECO:0000256" key="1">
    <source>
        <dbReference type="ARBA" id="ARBA00004370"/>
    </source>
</evidence>
<dbReference type="Pfam" id="PF00672">
    <property type="entry name" value="HAMP"/>
    <property type="match status" value="1"/>
</dbReference>
<name>A0AAE4GDZ3_9BURK</name>
<organism evidence="8">
    <name type="scientific">Herbaspirillum huttiense subsp. nephrolepidis</name>
    <dbReference type="NCBI Taxonomy" id="3075126"/>
    <lineage>
        <taxon>Bacteria</taxon>
        <taxon>Pseudomonadati</taxon>
        <taxon>Pseudomonadota</taxon>
        <taxon>Betaproteobacteria</taxon>
        <taxon>Burkholderiales</taxon>
        <taxon>Oxalobacteraceae</taxon>
        <taxon>Herbaspirillum</taxon>
    </lineage>
</organism>
<reference evidence="8" key="1">
    <citation type="submission" date="2023-02" db="EMBL/GenBank/DDBJ databases">
        <title>Description of Herbaspirillum huttiense subsp. nephrolepsisexaltata and Herbaspirillum huttiense subsp. lycopersicon.</title>
        <authorList>
            <person name="Poudel M."/>
            <person name="Sharma A."/>
            <person name="Goss E."/>
            <person name="Tapia J.H."/>
            <person name="Harmon C.M."/>
            <person name="Jones J.B."/>
        </authorList>
    </citation>
    <scope>NUCLEOTIDE SEQUENCE</scope>
    <source>
        <strain evidence="8">NC40101</strain>
    </source>
</reference>
<feature type="transmembrane region" description="Helical" evidence="5">
    <location>
        <begin position="12"/>
        <end position="32"/>
    </location>
</feature>
<dbReference type="PROSITE" id="PS50111">
    <property type="entry name" value="CHEMOTAXIS_TRANSDUC_2"/>
    <property type="match status" value="1"/>
</dbReference>
<dbReference type="PANTHER" id="PTHR43531">
    <property type="entry name" value="PROTEIN ICFG"/>
    <property type="match status" value="1"/>
</dbReference>
<comment type="caution">
    <text evidence="8">The sequence shown here is derived from an EMBL/GenBank/DDBJ whole genome shotgun (WGS) entry which is preliminary data.</text>
</comment>
<dbReference type="GO" id="GO:0004888">
    <property type="term" value="F:transmembrane signaling receptor activity"/>
    <property type="evidence" value="ECO:0007669"/>
    <property type="project" value="InterPro"/>
</dbReference>
<evidence type="ECO:0000256" key="2">
    <source>
        <dbReference type="ARBA" id="ARBA00022481"/>
    </source>
</evidence>
<evidence type="ECO:0000313" key="8">
    <source>
        <dbReference type="EMBL" id="MDT0340305.1"/>
    </source>
</evidence>
<keyword evidence="5" id="KW-0472">Membrane</keyword>
<dbReference type="InterPro" id="IPR051310">
    <property type="entry name" value="MCP_chemotaxis"/>
</dbReference>
<dbReference type="InterPro" id="IPR003660">
    <property type="entry name" value="HAMP_dom"/>
</dbReference>
<evidence type="ECO:0000259" key="7">
    <source>
        <dbReference type="PROSITE" id="PS50885"/>
    </source>
</evidence>
<dbReference type="PANTHER" id="PTHR43531:SF14">
    <property type="entry name" value="METHYL-ACCEPTING CHEMOTAXIS PROTEIN I-RELATED"/>
    <property type="match status" value="1"/>
</dbReference>
<dbReference type="EMBL" id="JAVRAA010000020">
    <property type="protein sequence ID" value="MDT0340305.1"/>
    <property type="molecule type" value="Genomic_DNA"/>
</dbReference>
<feature type="domain" description="HAMP" evidence="7">
    <location>
        <begin position="212"/>
        <end position="264"/>
    </location>
</feature>
<evidence type="ECO:0000256" key="3">
    <source>
        <dbReference type="ARBA" id="ARBA00029447"/>
    </source>
</evidence>
<dbReference type="GO" id="GO:0006935">
    <property type="term" value="P:chemotaxis"/>
    <property type="evidence" value="ECO:0007669"/>
    <property type="project" value="InterPro"/>
</dbReference>
<dbReference type="RefSeq" id="WP_310836112.1">
    <property type="nucleotide sequence ID" value="NZ_JAVLSM010000002.1"/>
</dbReference>
<dbReference type="SUPFAM" id="SSF58104">
    <property type="entry name" value="Methyl-accepting chemotaxis protein (MCP) signaling domain"/>
    <property type="match status" value="1"/>
</dbReference>